<reference evidence="6 7" key="1">
    <citation type="submission" date="2023-01" db="EMBL/GenBank/DDBJ databases">
        <title>Analysis of 21 Apiospora genomes using comparative genomics revels a genus with tremendous synthesis potential of carbohydrate active enzymes and secondary metabolites.</title>
        <authorList>
            <person name="Sorensen T."/>
        </authorList>
    </citation>
    <scope>NUCLEOTIDE SEQUENCE [LARGE SCALE GENOMIC DNA]</scope>
    <source>
        <strain evidence="6 7">CBS 117206</strain>
    </source>
</reference>
<dbReference type="PRINTS" id="PR00359">
    <property type="entry name" value="BP450"/>
</dbReference>
<dbReference type="GO" id="GO:0016705">
    <property type="term" value="F:oxidoreductase activity, acting on paired donors, with incorporation or reduction of molecular oxygen"/>
    <property type="evidence" value="ECO:0007669"/>
    <property type="project" value="InterPro"/>
</dbReference>
<keyword evidence="4" id="KW-0560">Oxidoreductase</keyword>
<keyword evidence="4" id="KW-0349">Heme</keyword>
<dbReference type="AlphaFoldDB" id="A0AAW0QIJ7"/>
<evidence type="ECO:0000313" key="6">
    <source>
        <dbReference type="EMBL" id="KAK8104981.1"/>
    </source>
</evidence>
<comment type="caution">
    <text evidence="6">The sequence shown here is derived from an EMBL/GenBank/DDBJ whole genome shotgun (WGS) entry which is preliminary data.</text>
</comment>
<dbReference type="InterPro" id="IPR002397">
    <property type="entry name" value="Cyt_P450_B"/>
</dbReference>
<dbReference type="GO" id="GO:0004497">
    <property type="term" value="F:monooxygenase activity"/>
    <property type="evidence" value="ECO:0007669"/>
    <property type="project" value="UniProtKB-KW"/>
</dbReference>
<sequence>MEAASSCIEPYREMEEPTFDIDKAQVVVSDDPEKIYEEYRYLRKHCPLAHTTQYGGYWLLTRYADVKRAALDSATYISSVQAVVPRDPRGIRRPPLNFDAPAHTPFRTALARTLKPARLDRLAAPLQRHAEAQLRPLLEAGRGDVAAGFGARYVARVEAEWLNLAPDVAPRLAAAAAAWLRAWRLQDAATVTANSLVMYQIARDLLADRRATPRDPEEDPASSLLLERDAEGNPLSEEHLVGCLRQSLVVGVVAPPILIGSICKHLAEDKDLQRRLRGDESLLPAALEEFVRLYSPYRGFARTVSRDVSFSSCPRRDDDDEDDNQQQPPTTTITMIRPGEPVTLHYTSANRDPDVFARPDDFVLHRDNVAMHMGFGRGRHRCVGMPLARLALETALKVILRSTKDFEVDGPLQYSRMPELGIISCPMRFFCDDDGAERSSPSLEAQDY</sequence>
<evidence type="ECO:0000256" key="5">
    <source>
        <dbReference type="SAM" id="MobiDB-lite"/>
    </source>
</evidence>
<proteinExistence type="inferred from homology"/>
<evidence type="ECO:0000256" key="2">
    <source>
        <dbReference type="ARBA" id="ARBA00022723"/>
    </source>
</evidence>
<gene>
    <name evidence="6" type="ORF">PG999_008340</name>
</gene>
<keyword evidence="2 4" id="KW-0479">Metal-binding</keyword>
<dbReference type="PROSITE" id="PS00086">
    <property type="entry name" value="CYTOCHROME_P450"/>
    <property type="match status" value="1"/>
</dbReference>
<dbReference type="Pfam" id="PF00067">
    <property type="entry name" value="p450"/>
    <property type="match status" value="1"/>
</dbReference>
<dbReference type="Gene3D" id="1.10.630.10">
    <property type="entry name" value="Cytochrome P450"/>
    <property type="match status" value="1"/>
</dbReference>
<evidence type="ECO:0000256" key="4">
    <source>
        <dbReference type="RuleBase" id="RU000461"/>
    </source>
</evidence>
<dbReference type="SUPFAM" id="SSF48264">
    <property type="entry name" value="Cytochrome P450"/>
    <property type="match status" value="1"/>
</dbReference>
<keyword evidence="7" id="KW-1185">Reference proteome</keyword>
<dbReference type="GO" id="GO:0005506">
    <property type="term" value="F:iron ion binding"/>
    <property type="evidence" value="ECO:0007669"/>
    <property type="project" value="InterPro"/>
</dbReference>
<comment type="similarity">
    <text evidence="1 4">Belongs to the cytochrome P450 family.</text>
</comment>
<evidence type="ECO:0000313" key="7">
    <source>
        <dbReference type="Proteomes" id="UP001392437"/>
    </source>
</evidence>
<dbReference type="PANTHER" id="PTHR46696:SF6">
    <property type="entry name" value="P450, PUTATIVE (EUROFUNG)-RELATED"/>
    <property type="match status" value="1"/>
</dbReference>
<name>A0AAW0QIJ7_9PEZI</name>
<keyword evidence="4" id="KW-0503">Monooxygenase</keyword>
<dbReference type="PANTHER" id="PTHR46696">
    <property type="entry name" value="P450, PUTATIVE (EUROFUNG)-RELATED"/>
    <property type="match status" value="1"/>
</dbReference>
<dbReference type="GO" id="GO:0020037">
    <property type="term" value="F:heme binding"/>
    <property type="evidence" value="ECO:0007669"/>
    <property type="project" value="InterPro"/>
</dbReference>
<keyword evidence="3 4" id="KW-0408">Iron</keyword>
<evidence type="ECO:0000256" key="1">
    <source>
        <dbReference type="ARBA" id="ARBA00010617"/>
    </source>
</evidence>
<dbReference type="InterPro" id="IPR017972">
    <property type="entry name" value="Cyt_P450_CS"/>
</dbReference>
<dbReference type="EMBL" id="JAQQWP010000008">
    <property type="protein sequence ID" value="KAK8104981.1"/>
    <property type="molecule type" value="Genomic_DNA"/>
</dbReference>
<dbReference type="Proteomes" id="UP001392437">
    <property type="component" value="Unassembled WGS sequence"/>
</dbReference>
<protein>
    <submittedName>
        <fullName evidence="6">Cytochrome P450</fullName>
    </submittedName>
</protein>
<dbReference type="InterPro" id="IPR036396">
    <property type="entry name" value="Cyt_P450_sf"/>
</dbReference>
<evidence type="ECO:0000256" key="3">
    <source>
        <dbReference type="ARBA" id="ARBA00023004"/>
    </source>
</evidence>
<accession>A0AAW0QIJ7</accession>
<organism evidence="6 7">
    <name type="scientific">Apiospora kogelbergensis</name>
    <dbReference type="NCBI Taxonomy" id="1337665"/>
    <lineage>
        <taxon>Eukaryota</taxon>
        <taxon>Fungi</taxon>
        <taxon>Dikarya</taxon>
        <taxon>Ascomycota</taxon>
        <taxon>Pezizomycotina</taxon>
        <taxon>Sordariomycetes</taxon>
        <taxon>Xylariomycetidae</taxon>
        <taxon>Amphisphaeriales</taxon>
        <taxon>Apiosporaceae</taxon>
        <taxon>Apiospora</taxon>
    </lineage>
</organism>
<dbReference type="InterPro" id="IPR001128">
    <property type="entry name" value="Cyt_P450"/>
</dbReference>
<feature type="region of interest" description="Disordered" evidence="5">
    <location>
        <begin position="310"/>
        <end position="336"/>
    </location>
</feature>